<comment type="subcellular location">
    <subcellularLocation>
        <location evidence="2">Endomembrane system</location>
        <topology evidence="2">Multi-pass membrane protein</topology>
    </subcellularLocation>
</comment>
<dbReference type="AlphaFoldDB" id="A0A0H4P634"/>
<dbReference type="Gene3D" id="1.20.120.1760">
    <property type="match status" value="1"/>
</dbReference>
<dbReference type="PANTHER" id="PTHR14269:SF61">
    <property type="entry name" value="CDP-DIACYLGLYCEROL--SERINE O-PHOSPHATIDYLTRANSFERASE"/>
    <property type="match status" value="1"/>
</dbReference>
<dbReference type="InterPro" id="IPR050324">
    <property type="entry name" value="CDP-alcohol_PTase-I"/>
</dbReference>
<evidence type="ECO:0000256" key="16">
    <source>
        <dbReference type="SAM" id="Phobius"/>
    </source>
</evidence>
<dbReference type="GO" id="GO:0012505">
    <property type="term" value="C:endomembrane system"/>
    <property type="evidence" value="ECO:0007669"/>
    <property type="project" value="UniProtKB-SubCell"/>
</dbReference>
<sequence length="234" mass="25757">MTIKKHIPNVITSLNLLSGMVGIHYVMVNGPFYGFYFIIAAAIFDFFDGFAARMLKVQSPIGKELDSLADLVTFGVLPSFIVFLLLDAVSTNDWIPYIGFLIGIQSALRLAKFNIDERQEDSFIGVPTPANALFFSTLPLLGAAVLWIGNGLDNPWILSGLTLVFSFLLTAELPLLALKFKNFNWSGNQWRYLVLIISGFSLLILGFAGIPIAVLSYICLSLVNNWMDGHGDKG</sequence>
<dbReference type="InterPro" id="IPR004533">
    <property type="entry name" value="CDP-diaglyc--ser_O-PTrfase"/>
</dbReference>
<organism evidence="17 18">
    <name type="scientific">Cyclobacterium amurskyense</name>
    <dbReference type="NCBI Taxonomy" id="320787"/>
    <lineage>
        <taxon>Bacteria</taxon>
        <taxon>Pseudomonadati</taxon>
        <taxon>Bacteroidota</taxon>
        <taxon>Cytophagia</taxon>
        <taxon>Cytophagales</taxon>
        <taxon>Cyclobacteriaceae</taxon>
        <taxon>Cyclobacterium</taxon>
    </lineage>
</organism>
<name>A0A0H4P634_9BACT</name>
<dbReference type="EC" id="2.7.8.8" evidence="4"/>
<dbReference type="GO" id="GO:0008654">
    <property type="term" value="P:phospholipid biosynthetic process"/>
    <property type="evidence" value="ECO:0007669"/>
    <property type="project" value="UniProtKB-KW"/>
</dbReference>
<protein>
    <recommendedName>
        <fullName evidence="5">CDP-diacylglycerol--serine O-phosphatidyltransferase</fullName>
        <ecNumber evidence="4">2.7.8.8</ecNumber>
    </recommendedName>
    <alternativeName>
        <fullName evidence="14">Phosphatidylserine synthase</fullName>
    </alternativeName>
</protein>
<feature type="transmembrane region" description="Helical" evidence="16">
    <location>
        <begin position="156"/>
        <end position="178"/>
    </location>
</feature>
<dbReference type="InterPro" id="IPR000462">
    <property type="entry name" value="CDP-OH_P_trans"/>
</dbReference>
<keyword evidence="13" id="KW-1208">Phospholipid metabolism</keyword>
<keyword evidence="9 16" id="KW-1133">Transmembrane helix</keyword>
<evidence type="ECO:0000256" key="9">
    <source>
        <dbReference type="ARBA" id="ARBA00022989"/>
    </source>
</evidence>
<evidence type="ECO:0000313" key="18">
    <source>
        <dbReference type="Proteomes" id="UP000036520"/>
    </source>
</evidence>
<accession>A0A0H4P634</accession>
<keyword evidence="8 16" id="KW-0812">Transmembrane</keyword>
<evidence type="ECO:0000256" key="3">
    <source>
        <dbReference type="ARBA" id="ARBA00010441"/>
    </source>
</evidence>
<comment type="catalytic activity">
    <reaction evidence="1">
        <text>a CDP-1,2-diacyl-sn-glycerol + L-serine = a 1,2-diacyl-sn-glycero-3-phospho-L-serine + CMP + H(+)</text>
        <dbReference type="Rhea" id="RHEA:16913"/>
        <dbReference type="ChEBI" id="CHEBI:15378"/>
        <dbReference type="ChEBI" id="CHEBI:33384"/>
        <dbReference type="ChEBI" id="CHEBI:57262"/>
        <dbReference type="ChEBI" id="CHEBI:58332"/>
        <dbReference type="ChEBI" id="CHEBI:60377"/>
        <dbReference type="EC" id="2.7.8.8"/>
    </reaction>
</comment>
<evidence type="ECO:0000256" key="4">
    <source>
        <dbReference type="ARBA" id="ARBA00013174"/>
    </source>
</evidence>
<evidence type="ECO:0000256" key="12">
    <source>
        <dbReference type="ARBA" id="ARBA00023209"/>
    </source>
</evidence>
<feature type="transmembrane region" description="Helical" evidence="16">
    <location>
        <begin position="132"/>
        <end position="150"/>
    </location>
</feature>
<evidence type="ECO:0000256" key="7">
    <source>
        <dbReference type="ARBA" id="ARBA00022679"/>
    </source>
</evidence>
<evidence type="ECO:0000256" key="6">
    <source>
        <dbReference type="ARBA" id="ARBA00022516"/>
    </source>
</evidence>
<feature type="transmembrane region" description="Helical" evidence="16">
    <location>
        <begin position="94"/>
        <end position="111"/>
    </location>
</feature>
<keyword evidence="11 16" id="KW-0472">Membrane</keyword>
<evidence type="ECO:0000256" key="13">
    <source>
        <dbReference type="ARBA" id="ARBA00023264"/>
    </source>
</evidence>
<dbReference type="PATRIC" id="fig|320787.5.peg.475"/>
<keyword evidence="10" id="KW-0443">Lipid metabolism</keyword>
<dbReference type="RefSeq" id="WP_048640383.1">
    <property type="nucleotide sequence ID" value="NZ_CP012040.1"/>
</dbReference>
<dbReference type="GO" id="GO:0003882">
    <property type="term" value="F:CDP-diacylglycerol-serine O-phosphatidyltransferase activity"/>
    <property type="evidence" value="ECO:0007669"/>
    <property type="project" value="UniProtKB-EC"/>
</dbReference>
<evidence type="ECO:0000256" key="2">
    <source>
        <dbReference type="ARBA" id="ARBA00004127"/>
    </source>
</evidence>
<dbReference type="EMBL" id="CP012040">
    <property type="protein sequence ID" value="AKP49896.1"/>
    <property type="molecule type" value="Genomic_DNA"/>
</dbReference>
<keyword evidence="18" id="KW-1185">Reference proteome</keyword>
<keyword evidence="6" id="KW-0444">Lipid biosynthesis</keyword>
<evidence type="ECO:0000313" key="17">
    <source>
        <dbReference type="EMBL" id="AKP49896.1"/>
    </source>
</evidence>
<evidence type="ECO:0000256" key="5">
    <source>
        <dbReference type="ARBA" id="ARBA00017171"/>
    </source>
</evidence>
<dbReference type="OrthoDB" id="9777147at2"/>
<evidence type="ECO:0000256" key="8">
    <source>
        <dbReference type="ARBA" id="ARBA00022692"/>
    </source>
</evidence>
<dbReference type="PANTHER" id="PTHR14269">
    <property type="entry name" value="CDP-DIACYLGLYCEROL--GLYCEROL-3-PHOSPHATE 3-PHOSPHATIDYLTRANSFERASE-RELATED"/>
    <property type="match status" value="1"/>
</dbReference>
<reference evidence="17 18" key="1">
    <citation type="submission" date="2015-07" db="EMBL/GenBank/DDBJ databases">
        <authorList>
            <person name="Kim K.M."/>
        </authorList>
    </citation>
    <scope>NUCLEOTIDE SEQUENCE [LARGE SCALE GENOMIC DNA]</scope>
    <source>
        <strain evidence="17 18">KCTC 12363</strain>
    </source>
</reference>
<dbReference type="KEGG" id="camu:CA2015_0425"/>
<feature type="transmembrane region" description="Helical" evidence="16">
    <location>
        <begin position="190"/>
        <end position="218"/>
    </location>
</feature>
<comment type="similarity">
    <text evidence="3 15">Belongs to the CDP-alcohol phosphatidyltransferase class-I family.</text>
</comment>
<feature type="transmembrane region" description="Helical" evidence="16">
    <location>
        <begin position="67"/>
        <end position="88"/>
    </location>
</feature>
<evidence type="ECO:0000256" key="10">
    <source>
        <dbReference type="ARBA" id="ARBA00023098"/>
    </source>
</evidence>
<dbReference type="InterPro" id="IPR048254">
    <property type="entry name" value="CDP_ALCOHOL_P_TRANSF_CS"/>
</dbReference>
<dbReference type="GO" id="GO:0016020">
    <property type="term" value="C:membrane"/>
    <property type="evidence" value="ECO:0007669"/>
    <property type="project" value="InterPro"/>
</dbReference>
<dbReference type="Pfam" id="PF01066">
    <property type="entry name" value="CDP-OH_P_transf"/>
    <property type="match status" value="1"/>
</dbReference>
<evidence type="ECO:0000256" key="11">
    <source>
        <dbReference type="ARBA" id="ARBA00023136"/>
    </source>
</evidence>
<evidence type="ECO:0000256" key="15">
    <source>
        <dbReference type="RuleBase" id="RU003750"/>
    </source>
</evidence>
<dbReference type="InterPro" id="IPR043130">
    <property type="entry name" value="CDP-OH_PTrfase_TM_dom"/>
</dbReference>
<evidence type="ECO:0000256" key="1">
    <source>
        <dbReference type="ARBA" id="ARBA00000287"/>
    </source>
</evidence>
<gene>
    <name evidence="17" type="ORF">CA2015_0425</name>
</gene>
<feature type="transmembrane region" description="Helical" evidence="16">
    <location>
        <begin position="33"/>
        <end position="55"/>
    </location>
</feature>
<dbReference type="PROSITE" id="PS00379">
    <property type="entry name" value="CDP_ALCOHOL_P_TRANSF"/>
    <property type="match status" value="1"/>
</dbReference>
<dbReference type="NCBIfam" id="TIGR00473">
    <property type="entry name" value="pssA"/>
    <property type="match status" value="1"/>
</dbReference>
<dbReference type="STRING" id="320787.CA2015_0425"/>
<evidence type="ECO:0000256" key="14">
    <source>
        <dbReference type="ARBA" id="ARBA00032361"/>
    </source>
</evidence>
<feature type="transmembrane region" description="Helical" evidence="16">
    <location>
        <begin position="7"/>
        <end position="27"/>
    </location>
</feature>
<keyword evidence="12" id="KW-0594">Phospholipid biosynthesis</keyword>
<dbReference type="Proteomes" id="UP000036520">
    <property type="component" value="Chromosome"/>
</dbReference>
<proteinExistence type="inferred from homology"/>
<keyword evidence="7 15" id="KW-0808">Transferase</keyword>